<dbReference type="Pfam" id="PF11737">
    <property type="entry name" value="DUF3300"/>
    <property type="match status" value="1"/>
</dbReference>
<feature type="region of interest" description="Disordered" evidence="1">
    <location>
        <begin position="361"/>
        <end position="399"/>
    </location>
</feature>
<evidence type="ECO:0000256" key="1">
    <source>
        <dbReference type="SAM" id="MobiDB-lite"/>
    </source>
</evidence>
<dbReference type="EMBL" id="JACOFV010000014">
    <property type="protein sequence ID" value="MBC3863371.1"/>
    <property type="molecule type" value="Genomic_DNA"/>
</dbReference>
<organism evidence="2 3">
    <name type="scientific">Undibacterium jejuense</name>
    <dbReference type="NCBI Taxonomy" id="1344949"/>
    <lineage>
        <taxon>Bacteria</taxon>
        <taxon>Pseudomonadati</taxon>
        <taxon>Pseudomonadota</taxon>
        <taxon>Betaproteobacteria</taxon>
        <taxon>Burkholderiales</taxon>
        <taxon>Oxalobacteraceae</taxon>
        <taxon>Undibacterium</taxon>
    </lineage>
</organism>
<dbReference type="PANTHER" id="PTHR40269:SF1">
    <property type="entry name" value="OUTER MEMBRANE PROTEIN"/>
    <property type="match status" value="1"/>
</dbReference>
<evidence type="ECO:0000313" key="2">
    <source>
        <dbReference type="EMBL" id="MBC3863371.1"/>
    </source>
</evidence>
<name>A0A923HG20_9BURK</name>
<proteinExistence type="predicted"/>
<dbReference type="PANTHER" id="PTHR40269">
    <property type="entry name" value="OUTER MEMBRANE PROTEIN-RELATED"/>
    <property type="match status" value="1"/>
</dbReference>
<accession>A0A923HG20</accession>
<comment type="caution">
    <text evidence="2">The sequence shown here is derived from an EMBL/GenBank/DDBJ whole genome shotgun (WGS) entry which is preliminary data.</text>
</comment>
<dbReference type="InterPro" id="IPR021728">
    <property type="entry name" value="DUF3300"/>
</dbReference>
<dbReference type="RefSeq" id="WP_186913315.1">
    <property type="nucleotide sequence ID" value="NZ_JACOFV010000014.1"/>
</dbReference>
<dbReference type="AlphaFoldDB" id="A0A923HG20"/>
<protein>
    <submittedName>
        <fullName evidence="2">DUF3300 domain-containing protein</fullName>
    </submittedName>
</protein>
<dbReference type="Proteomes" id="UP000634011">
    <property type="component" value="Unassembled WGS sequence"/>
</dbReference>
<feature type="compositionally biased region" description="Polar residues" evidence="1">
    <location>
        <begin position="280"/>
        <end position="291"/>
    </location>
</feature>
<reference evidence="2" key="1">
    <citation type="submission" date="2020-08" db="EMBL/GenBank/DDBJ databases">
        <title>Novel species isolated from subtropical streams in China.</title>
        <authorList>
            <person name="Lu H."/>
        </authorList>
    </citation>
    <scope>NUCLEOTIDE SEQUENCE</scope>
    <source>
        <strain evidence="2">KACC 12607</strain>
    </source>
</reference>
<sequence length="399" mass="44088">MKTKLCQVGGRFLSVFVVLVAMCSVPVFAQNILTQQKLDQLLAPIALYPDALLSQVLMAATYPLEVTQAAAFVQKNPQLHGDQLAQASGTTQWDVSIRSLLPFPSVLLMMEQNLPWMQQLGDAFLGQQQAVMDTVQELRSKASQAGHLRSDQQEQVIADNGYISIEPGTSDQMYVPYYNPDVVYGNWWWPDSPPIYWQPPIVYRSPGYNNELINGMAFGIGIGIVGSLFLDARPDWHRHHMMVYPEGQRGRAAGGGSPWRHQPQHRQGVAYRSDDVRQQFAPQRSSTPSSVMRENFRGRIAPAVVAGPAAAPIRGRPEIAQPQASFHHMTNQAAAPIEVQRLSEAKPVHQLQRTNMGNPGALFHPMMPSGSRQENQAHSARGQQSLGPAAHAGPARRNK</sequence>
<evidence type="ECO:0000313" key="3">
    <source>
        <dbReference type="Proteomes" id="UP000634011"/>
    </source>
</evidence>
<feature type="region of interest" description="Disordered" evidence="1">
    <location>
        <begin position="249"/>
        <end position="291"/>
    </location>
</feature>
<keyword evidence="3" id="KW-1185">Reference proteome</keyword>
<gene>
    <name evidence="2" type="ORF">H8K32_14800</name>
</gene>
<feature type="compositionally biased region" description="Polar residues" evidence="1">
    <location>
        <begin position="370"/>
        <end position="386"/>
    </location>
</feature>